<dbReference type="CDD" id="cd17536">
    <property type="entry name" value="REC_YesN-like"/>
    <property type="match status" value="1"/>
</dbReference>
<keyword evidence="2" id="KW-0902">Two-component regulatory system</keyword>
<feature type="domain" description="Response regulatory" evidence="8">
    <location>
        <begin position="8"/>
        <end position="122"/>
    </location>
</feature>
<dbReference type="KEGG" id="acib:ACBT_0111"/>
<dbReference type="SMART" id="SM00448">
    <property type="entry name" value="REC"/>
    <property type="match status" value="1"/>
</dbReference>
<evidence type="ECO:0000256" key="1">
    <source>
        <dbReference type="ARBA" id="ARBA00022553"/>
    </source>
</evidence>
<dbReference type="KEGG" id="acib:ACBT_0212"/>
<protein>
    <submittedName>
        <fullName evidence="11">Two-component system response regulator</fullName>
    </submittedName>
</protein>
<name>A0A7L5JLX1_9BACT</name>
<accession>A0A7L5JLX1</accession>
<dbReference type="PROSITE" id="PS51755">
    <property type="entry name" value="OMPR_PHOB"/>
    <property type="match status" value="1"/>
</dbReference>
<dbReference type="InterPro" id="IPR001789">
    <property type="entry name" value="Sig_transdc_resp-reg_receiver"/>
</dbReference>
<evidence type="ECO:0000313" key="12">
    <source>
        <dbReference type="Proteomes" id="UP000509513"/>
    </source>
</evidence>
<evidence type="ECO:0000259" key="9">
    <source>
        <dbReference type="PROSITE" id="PS51755"/>
    </source>
</evidence>
<dbReference type="InterPro" id="IPR036388">
    <property type="entry name" value="WH-like_DNA-bd_sf"/>
</dbReference>
<sequence>MNEFKSLKILYIDDENSIRENAVEYLEFYCNNVYEADNGISGFEAYERFQPDIIISDIKMPKLNGIEMVKKIRQKDKKTKIILATAFLETSYLLDAIELGLIKYLLKPITADKLLPVLKSCIEDIIEDKSIFYLNEEFTFDTLNKTLFLKEEQIILTKKELLFLELLIKNSKRAVKYCEFNNYVWHGDMTEDSMRSIVKDIRKKTFKNIVKNISGIGYQINV</sequence>
<dbReference type="PANTHER" id="PTHR48111:SF1">
    <property type="entry name" value="TWO-COMPONENT RESPONSE REGULATOR ORR33"/>
    <property type="match status" value="1"/>
</dbReference>
<evidence type="ECO:0000256" key="3">
    <source>
        <dbReference type="ARBA" id="ARBA00023015"/>
    </source>
</evidence>
<dbReference type="EMBL" id="CP054051">
    <property type="protein sequence ID" value="QKJ26098.1"/>
    <property type="molecule type" value="Genomic_DNA"/>
</dbReference>
<dbReference type="SUPFAM" id="SSF52172">
    <property type="entry name" value="CheY-like"/>
    <property type="match status" value="1"/>
</dbReference>
<evidence type="ECO:0000313" key="10">
    <source>
        <dbReference type="EMBL" id="QKJ26098.1"/>
    </source>
</evidence>
<dbReference type="GO" id="GO:0000976">
    <property type="term" value="F:transcription cis-regulatory region binding"/>
    <property type="evidence" value="ECO:0007669"/>
    <property type="project" value="TreeGrafter"/>
</dbReference>
<dbReference type="InterPro" id="IPR011006">
    <property type="entry name" value="CheY-like_superfamily"/>
</dbReference>
<evidence type="ECO:0000256" key="2">
    <source>
        <dbReference type="ARBA" id="ARBA00023012"/>
    </source>
</evidence>
<feature type="domain" description="OmpR/PhoB-type" evidence="9">
    <location>
        <begin position="129"/>
        <end position="222"/>
    </location>
</feature>
<dbReference type="EMBL" id="CP054051">
    <property type="protein sequence ID" value="QKJ26194.1"/>
    <property type="molecule type" value="Genomic_DNA"/>
</dbReference>
<dbReference type="Proteomes" id="UP000509513">
    <property type="component" value="Chromosome"/>
</dbReference>
<feature type="DNA-binding region" description="OmpR/PhoB-type" evidence="7">
    <location>
        <begin position="129"/>
        <end position="222"/>
    </location>
</feature>
<proteinExistence type="predicted"/>
<dbReference type="GO" id="GO:0006355">
    <property type="term" value="P:regulation of DNA-templated transcription"/>
    <property type="evidence" value="ECO:0007669"/>
    <property type="project" value="InterPro"/>
</dbReference>
<evidence type="ECO:0000256" key="6">
    <source>
        <dbReference type="PROSITE-ProRule" id="PRU00169"/>
    </source>
</evidence>
<dbReference type="GO" id="GO:0005829">
    <property type="term" value="C:cytosol"/>
    <property type="evidence" value="ECO:0007669"/>
    <property type="project" value="TreeGrafter"/>
</dbReference>
<organism evidence="11 12">
    <name type="scientific">Aliarcobacter cibarius</name>
    <dbReference type="NCBI Taxonomy" id="255507"/>
    <lineage>
        <taxon>Bacteria</taxon>
        <taxon>Pseudomonadati</taxon>
        <taxon>Campylobacterota</taxon>
        <taxon>Epsilonproteobacteria</taxon>
        <taxon>Campylobacterales</taxon>
        <taxon>Arcobacteraceae</taxon>
        <taxon>Aliarcobacter</taxon>
    </lineage>
</organism>
<evidence type="ECO:0000256" key="5">
    <source>
        <dbReference type="ARBA" id="ARBA00023163"/>
    </source>
</evidence>
<dbReference type="GO" id="GO:0032993">
    <property type="term" value="C:protein-DNA complex"/>
    <property type="evidence" value="ECO:0007669"/>
    <property type="project" value="TreeGrafter"/>
</dbReference>
<dbReference type="InterPro" id="IPR001867">
    <property type="entry name" value="OmpR/PhoB-type_DNA-bd"/>
</dbReference>
<dbReference type="InterPro" id="IPR039420">
    <property type="entry name" value="WalR-like"/>
</dbReference>
<dbReference type="Gene3D" id="1.10.10.10">
    <property type="entry name" value="Winged helix-like DNA-binding domain superfamily/Winged helix DNA-binding domain"/>
    <property type="match status" value="1"/>
</dbReference>
<dbReference type="SMART" id="SM00862">
    <property type="entry name" value="Trans_reg_C"/>
    <property type="match status" value="1"/>
</dbReference>
<reference evidence="11 12" key="1">
    <citation type="submission" date="2020-05" db="EMBL/GenBank/DDBJ databases">
        <title>Complete genome sequencing of Campylobacter and Arcobacter type strains.</title>
        <authorList>
            <person name="Miller W.G."/>
            <person name="Yee E."/>
        </authorList>
    </citation>
    <scope>NUCLEOTIDE SEQUENCE [LARGE SCALE GENOMIC DNA]</scope>
    <source>
        <strain evidence="11 12">LMG 21996</strain>
    </source>
</reference>
<dbReference type="Pfam" id="PF00486">
    <property type="entry name" value="Trans_reg_C"/>
    <property type="match status" value="1"/>
</dbReference>
<dbReference type="GO" id="GO:0000156">
    <property type="term" value="F:phosphorelay response regulator activity"/>
    <property type="evidence" value="ECO:0007669"/>
    <property type="project" value="TreeGrafter"/>
</dbReference>
<keyword evidence="1 6" id="KW-0597">Phosphoprotein</keyword>
<feature type="modified residue" description="4-aspartylphosphate" evidence="6">
    <location>
        <position position="57"/>
    </location>
</feature>
<evidence type="ECO:0000256" key="4">
    <source>
        <dbReference type="ARBA" id="ARBA00023125"/>
    </source>
</evidence>
<dbReference type="PANTHER" id="PTHR48111">
    <property type="entry name" value="REGULATOR OF RPOS"/>
    <property type="match status" value="1"/>
</dbReference>
<dbReference type="RefSeq" id="WP_024774788.1">
    <property type="nucleotide sequence ID" value="NZ_CP054051.1"/>
</dbReference>
<evidence type="ECO:0000259" key="8">
    <source>
        <dbReference type="PROSITE" id="PS50110"/>
    </source>
</evidence>
<dbReference type="Pfam" id="PF00072">
    <property type="entry name" value="Response_reg"/>
    <property type="match status" value="1"/>
</dbReference>
<keyword evidence="4 7" id="KW-0238">DNA-binding</keyword>
<evidence type="ECO:0000256" key="7">
    <source>
        <dbReference type="PROSITE-ProRule" id="PRU01091"/>
    </source>
</evidence>
<dbReference type="Gene3D" id="3.40.50.2300">
    <property type="match status" value="1"/>
</dbReference>
<evidence type="ECO:0000313" key="11">
    <source>
        <dbReference type="EMBL" id="QKJ26194.1"/>
    </source>
</evidence>
<keyword evidence="3" id="KW-0805">Transcription regulation</keyword>
<dbReference type="AlphaFoldDB" id="A0A7L5JLX1"/>
<gene>
    <name evidence="10" type="ORF">ACBT_0111</name>
    <name evidence="11" type="ORF">ACBT_0212</name>
</gene>
<dbReference type="PROSITE" id="PS50110">
    <property type="entry name" value="RESPONSE_REGULATORY"/>
    <property type="match status" value="1"/>
</dbReference>
<keyword evidence="5" id="KW-0804">Transcription</keyword>